<keyword evidence="10" id="KW-0325">Glycoprotein</keyword>
<comment type="subcellular location">
    <subcellularLocation>
        <location evidence="1">Membrane</location>
        <topology evidence="1">Multi-pass membrane protein</topology>
    </subcellularLocation>
</comment>
<evidence type="ECO:0000259" key="16">
    <source>
        <dbReference type="Pfam" id="PF00520"/>
    </source>
</evidence>
<feature type="repeat" description="ANK" evidence="12">
    <location>
        <begin position="102"/>
        <end position="134"/>
    </location>
</feature>
<feature type="compositionally biased region" description="Basic and acidic residues" evidence="14">
    <location>
        <begin position="1088"/>
        <end position="1098"/>
    </location>
</feature>
<protein>
    <submittedName>
        <fullName evidence="17">Transient receptor potential cation channel subfamily A member 1</fullName>
    </submittedName>
</protein>
<keyword evidence="18" id="KW-1185">Reference proteome</keyword>
<dbReference type="PROSITE" id="PS50088">
    <property type="entry name" value="ANK_REPEAT"/>
    <property type="match status" value="7"/>
</dbReference>
<feature type="transmembrane region" description="Helical" evidence="15">
    <location>
        <begin position="758"/>
        <end position="777"/>
    </location>
</feature>
<keyword evidence="7 12" id="KW-0040">ANK repeat</keyword>
<evidence type="ECO:0000313" key="18">
    <source>
        <dbReference type="Proteomes" id="UP000192578"/>
    </source>
</evidence>
<evidence type="ECO:0000256" key="6">
    <source>
        <dbReference type="ARBA" id="ARBA00022989"/>
    </source>
</evidence>
<evidence type="ECO:0000256" key="10">
    <source>
        <dbReference type="ARBA" id="ARBA00023180"/>
    </source>
</evidence>
<dbReference type="Pfam" id="PF13637">
    <property type="entry name" value="Ank_4"/>
    <property type="match status" value="1"/>
</dbReference>
<keyword evidence="3" id="KW-0716">Sensory transduction</keyword>
<evidence type="ECO:0000256" key="4">
    <source>
        <dbReference type="ARBA" id="ARBA00022692"/>
    </source>
</evidence>
<feature type="compositionally biased region" description="Polar residues" evidence="14">
    <location>
        <begin position="1115"/>
        <end position="1127"/>
    </location>
</feature>
<evidence type="ECO:0000256" key="9">
    <source>
        <dbReference type="ARBA" id="ARBA00023136"/>
    </source>
</evidence>
<feature type="transmembrane region" description="Helical" evidence="15">
    <location>
        <begin position="913"/>
        <end position="932"/>
    </location>
</feature>
<keyword evidence="6 15" id="KW-1133">Transmembrane helix</keyword>
<dbReference type="GO" id="GO:1902495">
    <property type="term" value="C:transmembrane transporter complex"/>
    <property type="evidence" value="ECO:0007669"/>
    <property type="project" value="TreeGrafter"/>
</dbReference>
<evidence type="ECO:0000256" key="5">
    <source>
        <dbReference type="ARBA" id="ARBA00022737"/>
    </source>
</evidence>
<feature type="repeat" description="ANK" evidence="12">
    <location>
        <begin position="390"/>
        <end position="422"/>
    </location>
</feature>
<dbReference type="SUPFAM" id="SSF48403">
    <property type="entry name" value="Ankyrin repeat"/>
    <property type="match status" value="2"/>
</dbReference>
<dbReference type="PANTHER" id="PTHR47143">
    <property type="entry name" value="TRANSIENT RECEPTOR POTENTIAL CATION CHANNEL PROTEIN PAINLESS"/>
    <property type="match status" value="1"/>
</dbReference>
<feature type="compositionally biased region" description="Basic residues" evidence="14">
    <location>
        <begin position="1099"/>
        <end position="1114"/>
    </location>
</feature>
<evidence type="ECO:0000256" key="1">
    <source>
        <dbReference type="ARBA" id="ARBA00004141"/>
    </source>
</evidence>
<feature type="repeat" description="ANK" evidence="12">
    <location>
        <begin position="249"/>
        <end position="281"/>
    </location>
</feature>
<evidence type="ECO:0000256" key="7">
    <source>
        <dbReference type="ARBA" id="ARBA00023043"/>
    </source>
</evidence>
<evidence type="ECO:0000256" key="13">
    <source>
        <dbReference type="SAM" id="Coils"/>
    </source>
</evidence>
<dbReference type="Proteomes" id="UP000192578">
    <property type="component" value="Unassembled WGS sequence"/>
</dbReference>
<feature type="transmembrane region" description="Helical" evidence="15">
    <location>
        <begin position="818"/>
        <end position="843"/>
    </location>
</feature>
<dbReference type="SMART" id="SM00248">
    <property type="entry name" value="ANK"/>
    <property type="match status" value="13"/>
</dbReference>
<keyword evidence="2" id="KW-0813">Transport</keyword>
<keyword evidence="11" id="KW-0407">Ion channel</keyword>
<dbReference type="Gene3D" id="1.25.40.20">
    <property type="entry name" value="Ankyrin repeat-containing domain"/>
    <property type="match status" value="3"/>
</dbReference>
<dbReference type="OrthoDB" id="1661883at2759"/>
<evidence type="ECO:0000256" key="12">
    <source>
        <dbReference type="PROSITE-ProRule" id="PRU00023"/>
    </source>
</evidence>
<evidence type="ECO:0000256" key="2">
    <source>
        <dbReference type="ARBA" id="ARBA00022448"/>
    </source>
</evidence>
<comment type="caution">
    <text evidence="17">The sequence shown here is derived from an EMBL/GenBank/DDBJ whole genome shotgun (WGS) entry which is preliminary data.</text>
</comment>
<dbReference type="Pfam" id="PF00520">
    <property type="entry name" value="Ion_trans"/>
    <property type="match status" value="1"/>
</dbReference>
<dbReference type="EMBL" id="MTYJ01000108">
    <property type="protein sequence ID" value="OQV14239.1"/>
    <property type="molecule type" value="Genomic_DNA"/>
</dbReference>
<keyword evidence="5" id="KW-0677">Repeat</keyword>
<keyword evidence="17" id="KW-0675">Receptor</keyword>
<dbReference type="InterPro" id="IPR002110">
    <property type="entry name" value="Ankyrin_rpt"/>
</dbReference>
<feature type="transmembrane region" description="Helical" evidence="15">
    <location>
        <begin position="650"/>
        <end position="675"/>
    </location>
</feature>
<keyword evidence="9 15" id="KW-0472">Membrane</keyword>
<evidence type="ECO:0000256" key="11">
    <source>
        <dbReference type="ARBA" id="ARBA00023303"/>
    </source>
</evidence>
<evidence type="ECO:0000256" key="14">
    <source>
        <dbReference type="SAM" id="MobiDB-lite"/>
    </source>
</evidence>
<feature type="repeat" description="ANK" evidence="12">
    <location>
        <begin position="426"/>
        <end position="451"/>
    </location>
</feature>
<dbReference type="Pfam" id="PF00023">
    <property type="entry name" value="Ank"/>
    <property type="match status" value="1"/>
</dbReference>
<feature type="repeat" description="ANK" evidence="12">
    <location>
        <begin position="357"/>
        <end position="389"/>
    </location>
</feature>
<accession>A0A1W0WGB6</accession>
<reference evidence="18" key="1">
    <citation type="submission" date="2017-01" db="EMBL/GenBank/DDBJ databases">
        <title>Comparative genomics of anhydrobiosis in the tardigrade Hypsibius dujardini.</title>
        <authorList>
            <person name="Yoshida Y."/>
            <person name="Koutsovoulos G."/>
            <person name="Laetsch D."/>
            <person name="Stevens L."/>
            <person name="Kumar S."/>
            <person name="Horikawa D."/>
            <person name="Ishino K."/>
            <person name="Komine S."/>
            <person name="Tomita M."/>
            <person name="Blaxter M."/>
            <person name="Arakawa K."/>
        </authorList>
    </citation>
    <scope>NUCLEOTIDE SEQUENCE [LARGE SCALE GENOMIC DNA]</scope>
    <source>
        <strain evidence="18">Z151</strain>
    </source>
</reference>
<organism evidence="17 18">
    <name type="scientific">Hypsibius exemplaris</name>
    <name type="common">Freshwater tardigrade</name>
    <dbReference type="NCBI Taxonomy" id="2072580"/>
    <lineage>
        <taxon>Eukaryota</taxon>
        <taxon>Metazoa</taxon>
        <taxon>Ecdysozoa</taxon>
        <taxon>Tardigrada</taxon>
        <taxon>Eutardigrada</taxon>
        <taxon>Parachela</taxon>
        <taxon>Hypsibioidea</taxon>
        <taxon>Hypsibiidae</taxon>
        <taxon>Hypsibius</taxon>
    </lineage>
</organism>
<dbReference type="PROSITE" id="PS50297">
    <property type="entry name" value="ANK_REP_REGION"/>
    <property type="match status" value="7"/>
</dbReference>
<dbReference type="InterPro" id="IPR052076">
    <property type="entry name" value="TRP_cation_channel"/>
</dbReference>
<dbReference type="PANTHER" id="PTHR47143:SF1">
    <property type="entry name" value="ION_TRANS DOMAIN-CONTAINING PROTEIN"/>
    <property type="match status" value="1"/>
</dbReference>
<dbReference type="GO" id="GO:0005216">
    <property type="term" value="F:monoatomic ion channel activity"/>
    <property type="evidence" value="ECO:0007669"/>
    <property type="project" value="InterPro"/>
</dbReference>
<feature type="region of interest" description="Disordered" evidence="14">
    <location>
        <begin position="16"/>
        <end position="44"/>
    </location>
</feature>
<gene>
    <name evidence="17" type="ORF">BV898_11593</name>
</gene>
<keyword evidence="4 15" id="KW-0812">Transmembrane</keyword>
<evidence type="ECO:0000313" key="17">
    <source>
        <dbReference type="EMBL" id="OQV14239.1"/>
    </source>
</evidence>
<evidence type="ECO:0000256" key="8">
    <source>
        <dbReference type="ARBA" id="ARBA00023065"/>
    </source>
</evidence>
<dbReference type="InterPro" id="IPR036770">
    <property type="entry name" value="Ankyrin_rpt-contain_sf"/>
</dbReference>
<proteinExistence type="predicted"/>
<feature type="transmembrane region" description="Helical" evidence="15">
    <location>
        <begin position="789"/>
        <end position="806"/>
    </location>
</feature>
<keyword evidence="13" id="KW-0175">Coiled coil</keyword>
<feature type="coiled-coil region" evidence="13">
    <location>
        <begin position="1026"/>
        <end position="1056"/>
    </location>
</feature>
<sequence length="1127" mass="126997">MINRLRTDLVNSDFPLRRQDTQASRRSPEDSLVEENSLEKESESAGLISGLTQAPRHCEVPAAHTAHPLHWAVQGGRNDVLSRLLEIPAWRWDADRAGPGERGERPLHIAAATDNVDAFRLLFHYGANPHARQNEYYGLQPVQVAAYKGSFRVLDYLIRELRSFEGRNFIEATDLEGSTALRWAVHGGQDGCVKYLLEQGAVIDVVQTQGPQATPLHFACIEASLPMVRMMAENRPADFQRALNISDVQGCLALHRAVVLDRVELVEFLLEKGSPFDVEDKEKRTPIILAAIREAWSTLDVLLAWGADPFACTSVDARHIGHHAAIVGADIRPCRGLQTMLSQKPEYKEKLDSVDGFGYTPLQYAASYGYLEAFHGLIERGASIAARSKKDKTVLHYAAKFGQMDMVRALLDTSAGISIHNAMDHKGISALHVAALYGHHDVAELLLSKGAFCFRDDSGKTALHNAAAHNHHHIMGSILTYFSFVLDAADKNGSTALHLAATNDAAETVRYLLDIGAKIKEDAYGRTPMDWAILHKNERAALAFVTSRNNWKSIIIQPSIEYGSVVLGLIAHLPDVMTKCLDRCLKKRNSNQPGYSYISYDFSILHPLEHSEKVPARYREPMRAMKLMASLRRSDLLAHPVCTAFLERKWVTYGMYCSGFIMASNLICVALLSYVMMSAVESNLRPYLLRKSYRNVELNSPLYLNQTDFEDLQKRAFTDAERFESDASLGILGLSLAVMFLKELAEQRSQGYRYFLRWMNYTGILLFMSCGGFMYCFCQDNWLKEIGPYTYQLGAVAIFLAWFNLLRLCRPFGTFGIYSFMFFCTLNTFIRVSLFFFLLTAAFTATFSTLFQSYIFPNITAFYQRNPDLNADKIKTPFAGVTNSALRIGAMTVGDLEANNDFIYPLMDGMLEYPLLSFLFYAIFLMLMPILLHNLLTGLAIGDLATIQANAASLRLEMQVYLHESLEKLFPSRYLQKLQEQSKSHRVYPGARLDFRTWLARWLQSGGIRQPIFTGNLGDLDDREGLSRTSETQESLKKLNKRLKQQDVDLSELKTMVLQLLSRSDQASAVADDNDEGSAFAASSVKESVPRRPSERIREKRKAKARLLRNRRRFANQNPLSMSSRYD</sequence>
<feature type="domain" description="Ion transport" evidence="16">
    <location>
        <begin position="739"/>
        <end position="950"/>
    </location>
</feature>
<dbReference type="InterPro" id="IPR005821">
    <property type="entry name" value="Ion_trans_dom"/>
</dbReference>
<evidence type="ECO:0000256" key="3">
    <source>
        <dbReference type="ARBA" id="ARBA00022606"/>
    </source>
</evidence>
<name>A0A1W0WGB6_HYPEX</name>
<feature type="repeat" description="ANK" evidence="12">
    <location>
        <begin position="176"/>
        <end position="208"/>
    </location>
</feature>
<dbReference type="AlphaFoldDB" id="A0A1W0WGB6"/>
<feature type="repeat" description="ANK" evidence="12">
    <location>
        <begin position="492"/>
        <end position="524"/>
    </location>
</feature>
<feature type="region of interest" description="Disordered" evidence="14">
    <location>
        <begin position="1069"/>
        <end position="1127"/>
    </location>
</feature>
<keyword evidence="8" id="KW-0406">Ion transport</keyword>
<dbReference type="Pfam" id="PF12796">
    <property type="entry name" value="Ank_2"/>
    <property type="match status" value="4"/>
</dbReference>
<evidence type="ECO:0000256" key="15">
    <source>
        <dbReference type="SAM" id="Phobius"/>
    </source>
</evidence>